<evidence type="ECO:0000256" key="1">
    <source>
        <dbReference type="SAM" id="Phobius"/>
    </source>
</evidence>
<dbReference type="EMBL" id="LWQT01000131">
    <property type="protein sequence ID" value="OAN42959.1"/>
    <property type="molecule type" value="Genomic_DNA"/>
</dbReference>
<feature type="transmembrane region" description="Helical" evidence="1">
    <location>
        <begin position="50"/>
        <end position="72"/>
    </location>
</feature>
<evidence type="ECO:0000313" key="3">
    <source>
        <dbReference type="Proteomes" id="UP000078428"/>
    </source>
</evidence>
<evidence type="ECO:0000313" key="2">
    <source>
        <dbReference type="EMBL" id="OAN42959.1"/>
    </source>
</evidence>
<reference evidence="2 3" key="1">
    <citation type="submission" date="2016-04" db="EMBL/GenBank/DDBJ databases">
        <title>Draft genome sequence of freshwater magnetotactic bacteria Magnetospirillum marisnigri SP-1 and Magnetospirillum moscoviense BB-1.</title>
        <authorList>
            <person name="Koziaeva V."/>
            <person name="Dziuba M.V."/>
            <person name="Ivanov T.M."/>
            <person name="Kuznetsov B."/>
            <person name="Grouzdev D.S."/>
        </authorList>
    </citation>
    <scope>NUCLEOTIDE SEQUENCE [LARGE SCALE GENOMIC DNA]</scope>
    <source>
        <strain evidence="2 3">SP-1</strain>
    </source>
</reference>
<comment type="caution">
    <text evidence="2">The sequence shown here is derived from an EMBL/GenBank/DDBJ whole genome shotgun (WGS) entry which is preliminary data.</text>
</comment>
<evidence type="ECO:0008006" key="4">
    <source>
        <dbReference type="Google" id="ProtNLM"/>
    </source>
</evidence>
<dbReference type="AlphaFoldDB" id="A0A178M3X4"/>
<feature type="transmembrane region" description="Helical" evidence="1">
    <location>
        <begin position="6"/>
        <end position="30"/>
    </location>
</feature>
<accession>A0A178M3X4</accession>
<keyword evidence="1" id="KW-1133">Transmembrane helix</keyword>
<dbReference type="STRING" id="1285242.A6A04_09645"/>
<protein>
    <recommendedName>
        <fullName evidence="4">Copper resistance protein D domain-containing protein</fullName>
    </recommendedName>
</protein>
<organism evidence="2 3">
    <name type="scientific">Paramagnetospirillum marisnigri</name>
    <dbReference type="NCBI Taxonomy" id="1285242"/>
    <lineage>
        <taxon>Bacteria</taxon>
        <taxon>Pseudomonadati</taxon>
        <taxon>Pseudomonadota</taxon>
        <taxon>Alphaproteobacteria</taxon>
        <taxon>Rhodospirillales</taxon>
        <taxon>Magnetospirillaceae</taxon>
        <taxon>Paramagnetospirillum</taxon>
    </lineage>
</organism>
<dbReference type="OrthoDB" id="8419862at2"/>
<proteinExistence type="predicted"/>
<feature type="transmembrane region" description="Helical" evidence="1">
    <location>
        <begin position="92"/>
        <end position="112"/>
    </location>
</feature>
<dbReference type="RefSeq" id="WP_068495951.1">
    <property type="nucleotide sequence ID" value="NZ_LWQT01000131.1"/>
</dbReference>
<name>A0A178M3X4_9PROT</name>
<keyword evidence="1" id="KW-0812">Transmembrane</keyword>
<sequence length="157" mass="17308">MDYTYGLAMGVHVLCSVIWVGGMFFAHLVLRPVLLDLEPAQRLAVWRQVFPRFFAWVWISIVGLLASGYGVLLFGFRGGFAGGPTHVDIMQITGLVMMGLYVQLFFGPWQGFKRALAAGDLPKTADYQTRIRHIVTINLILGLFTVFVGTVGALLGT</sequence>
<keyword evidence="1" id="KW-0472">Membrane</keyword>
<gene>
    <name evidence="2" type="ORF">A6A04_09645</name>
</gene>
<dbReference type="Proteomes" id="UP000078428">
    <property type="component" value="Unassembled WGS sequence"/>
</dbReference>
<feature type="transmembrane region" description="Helical" evidence="1">
    <location>
        <begin position="133"/>
        <end position="155"/>
    </location>
</feature>
<keyword evidence="3" id="KW-1185">Reference proteome</keyword>